<evidence type="ECO:0000313" key="2">
    <source>
        <dbReference type="Proteomes" id="UP000178735"/>
    </source>
</evidence>
<dbReference type="InterPro" id="IPR035069">
    <property type="entry name" value="TTHA1013/TTHA0281-like"/>
</dbReference>
<evidence type="ECO:0000313" key="1">
    <source>
        <dbReference type="EMBL" id="OGM02699.1"/>
    </source>
</evidence>
<gene>
    <name evidence="1" type="ORF">A2008_05805</name>
</gene>
<accession>A0A1F7WJV5</accession>
<sequence length="80" mass="9137">MLDIEYSLIIETTEEPDFFTFFSPDLEGFTGVGHSIEDCIYNARHAMRDHVKLLIENQLPVPPINEDPKITIQNSFKIAA</sequence>
<reference evidence="1 2" key="1">
    <citation type="journal article" date="2016" name="Nat. Commun.">
        <title>Thousands of microbial genomes shed light on interconnected biogeochemical processes in an aquifer system.</title>
        <authorList>
            <person name="Anantharaman K."/>
            <person name="Brown C.T."/>
            <person name="Hug L.A."/>
            <person name="Sharon I."/>
            <person name="Castelle C.J."/>
            <person name="Probst A.J."/>
            <person name="Thomas B.C."/>
            <person name="Singh A."/>
            <person name="Wilkins M.J."/>
            <person name="Karaoz U."/>
            <person name="Brodie E.L."/>
            <person name="Williams K.H."/>
            <person name="Hubbard S.S."/>
            <person name="Banfield J.F."/>
        </authorList>
    </citation>
    <scope>NUCLEOTIDE SEQUENCE [LARGE SCALE GENOMIC DNA]</scope>
</reference>
<dbReference type="Gene3D" id="3.30.160.250">
    <property type="match status" value="1"/>
</dbReference>
<organism evidence="1 2">
    <name type="scientific">Candidatus Wallbacteria bacterium GWC2_49_35</name>
    <dbReference type="NCBI Taxonomy" id="1817813"/>
    <lineage>
        <taxon>Bacteria</taxon>
        <taxon>Candidatus Walliibacteriota</taxon>
    </lineage>
</organism>
<name>A0A1F7WJV5_9BACT</name>
<dbReference type="STRING" id="1817813.A2008_05805"/>
<dbReference type="EMBL" id="MGFH01000203">
    <property type="protein sequence ID" value="OGM02699.1"/>
    <property type="molecule type" value="Genomic_DNA"/>
</dbReference>
<comment type="caution">
    <text evidence="1">The sequence shown here is derived from an EMBL/GenBank/DDBJ whole genome shotgun (WGS) entry which is preliminary data.</text>
</comment>
<dbReference type="SUPFAM" id="SSF143100">
    <property type="entry name" value="TTHA1013/TTHA0281-like"/>
    <property type="match status" value="1"/>
</dbReference>
<proteinExistence type="predicted"/>
<dbReference type="AlphaFoldDB" id="A0A1F7WJV5"/>
<dbReference type="Proteomes" id="UP000178735">
    <property type="component" value="Unassembled WGS sequence"/>
</dbReference>
<protein>
    <submittedName>
        <fullName evidence="1">Uncharacterized protein</fullName>
    </submittedName>
</protein>